<dbReference type="PANTHER" id="PTHR23521">
    <property type="entry name" value="TRANSPORTER MFS SUPERFAMILY"/>
    <property type="match status" value="1"/>
</dbReference>
<keyword evidence="2" id="KW-0813">Transport</keyword>
<dbReference type="Proteomes" id="UP001203284">
    <property type="component" value="Unassembled WGS sequence"/>
</dbReference>
<evidence type="ECO:0000259" key="8">
    <source>
        <dbReference type="PROSITE" id="PS50850"/>
    </source>
</evidence>
<gene>
    <name evidence="9" type="ORF">MWN34_11790</name>
</gene>
<evidence type="ECO:0000256" key="5">
    <source>
        <dbReference type="ARBA" id="ARBA00022989"/>
    </source>
</evidence>
<keyword evidence="4 7" id="KW-0812">Transmembrane</keyword>
<feature type="transmembrane region" description="Helical" evidence="7">
    <location>
        <begin position="363"/>
        <end position="383"/>
    </location>
</feature>
<dbReference type="RefSeq" id="WP_247029449.1">
    <property type="nucleotide sequence ID" value="NZ_JALKCH010000007.1"/>
</dbReference>
<evidence type="ECO:0000256" key="6">
    <source>
        <dbReference type="ARBA" id="ARBA00023136"/>
    </source>
</evidence>
<name>A0ABT0DCC0_9HYPH</name>
<feature type="transmembrane region" description="Helical" evidence="7">
    <location>
        <begin position="241"/>
        <end position="261"/>
    </location>
</feature>
<dbReference type="Gene3D" id="1.20.1250.20">
    <property type="entry name" value="MFS general substrate transporter like domains"/>
    <property type="match status" value="2"/>
</dbReference>
<evidence type="ECO:0000313" key="9">
    <source>
        <dbReference type="EMBL" id="MCK0197594.1"/>
    </source>
</evidence>
<organism evidence="9 10">
    <name type="scientific">Ancylobacter crimeensis</name>
    <dbReference type="NCBI Taxonomy" id="2579147"/>
    <lineage>
        <taxon>Bacteria</taxon>
        <taxon>Pseudomonadati</taxon>
        <taxon>Pseudomonadota</taxon>
        <taxon>Alphaproteobacteria</taxon>
        <taxon>Hyphomicrobiales</taxon>
        <taxon>Xanthobacteraceae</taxon>
        <taxon>Ancylobacter</taxon>
    </lineage>
</organism>
<feature type="transmembrane region" description="Helical" evidence="7">
    <location>
        <begin position="273"/>
        <end position="292"/>
    </location>
</feature>
<dbReference type="InterPro" id="IPR020846">
    <property type="entry name" value="MFS_dom"/>
</dbReference>
<keyword evidence="6 7" id="KW-0472">Membrane</keyword>
<feature type="transmembrane region" description="Helical" evidence="7">
    <location>
        <begin position="50"/>
        <end position="69"/>
    </location>
</feature>
<protein>
    <submittedName>
        <fullName evidence="9">MFS transporter</fullName>
    </submittedName>
</protein>
<dbReference type="SUPFAM" id="SSF103473">
    <property type="entry name" value="MFS general substrate transporter"/>
    <property type="match status" value="1"/>
</dbReference>
<evidence type="ECO:0000256" key="4">
    <source>
        <dbReference type="ARBA" id="ARBA00022692"/>
    </source>
</evidence>
<dbReference type="EMBL" id="JALKCH010000007">
    <property type="protein sequence ID" value="MCK0197594.1"/>
    <property type="molecule type" value="Genomic_DNA"/>
</dbReference>
<feature type="transmembrane region" description="Helical" evidence="7">
    <location>
        <begin position="102"/>
        <end position="126"/>
    </location>
</feature>
<keyword evidence="5 7" id="KW-1133">Transmembrane helix</keyword>
<evidence type="ECO:0000256" key="1">
    <source>
        <dbReference type="ARBA" id="ARBA00004651"/>
    </source>
</evidence>
<reference evidence="9 10" key="1">
    <citation type="submission" date="2022-04" db="EMBL/GenBank/DDBJ databases">
        <authorList>
            <person name="Grouzdev D.S."/>
            <person name="Pantiukh K.S."/>
            <person name="Krutkina M.S."/>
        </authorList>
    </citation>
    <scope>NUCLEOTIDE SEQUENCE [LARGE SCALE GENOMIC DNA]</scope>
    <source>
        <strain evidence="9 10">6x-1</strain>
    </source>
</reference>
<feature type="domain" description="Major facilitator superfamily (MFS) profile" evidence="8">
    <location>
        <begin position="10"/>
        <end position="386"/>
    </location>
</feature>
<feature type="transmembrane region" description="Helical" evidence="7">
    <location>
        <begin position="298"/>
        <end position="318"/>
    </location>
</feature>
<dbReference type="InterPro" id="IPR047200">
    <property type="entry name" value="MFS_YcaD-like"/>
</dbReference>
<accession>A0ABT0DCC0</accession>
<sequence length="386" mass="40054">MLAPSETSRQSRAASIAAAIGTISVVGIGLGLTVPLLAIEMERRGVSRTLIGVNTAVAGIANIVTAPFITGLVRRFGVGTMLHGALALTVLTLLAFPLTDNYLVWCLLRAIAGSAFCVLFVVSEFWINAAAPPERRGLVMGIYATAMSIAVAAGPAILGVVGIDGWAPYLAGAVVFSLGTLPVFFGAAGAPEVHEKSRLSIFALLRIAPSASLAGFIFGAVETGEMSFLAIYGMRRGLGEPEAALLMTLALLGGVMFQLPLGLLSDRMNRRKLLLACGLTGLAGVLALPFLSIDGWTIRGVLFVSIGVVAGLYTVGLAHLGARFHGAELAAANSVFVMLYAIGLTIGPPLVGIGMDAIDPHGFAYTLAAFFLFYVGVVAWRVARVP</sequence>
<comment type="caution">
    <text evidence="9">The sequence shown here is derived from an EMBL/GenBank/DDBJ whole genome shotgun (WGS) entry which is preliminary data.</text>
</comment>
<feature type="transmembrane region" description="Helical" evidence="7">
    <location>
        <begin position="138"/>
        <end position="163"/>
    </location>
</feature>
<feature type="transmembrane region" description="Helical" evidence="7">
    <location>
        <begin position="76"/>
        <end position="96"/>
    </location>
</feature>
<evidence type="ECO:0000256" key="2">
    <source>
        <dbReference type="ARBA" id="ARBA00022448"/>
    </source>
</evidence>
<evidence type="ECO:0000313" key="10">
    <source>
        <dbReference type="Proteomes" id="UP001203284"/>
    </source>
</evidence>
<feature type="transmembrane region" description="Helical" evidence="7">
    <location>
        <begin position="169"/>
        <end position="189"/>
    </location>
</feature>
<dbReference type="CDD" id="cd17477">
    <property type="entry name" value="MFS_YcaD_like"/>
    <property type="match status" value="1"/>
</dbReference>
<proteinExistence type="predicted"/>
<dbReference type="InterPro" id="IPR011701">
    <property type="entry name" value="MFS"/>
</dbReference>
<keyword evidence="10" id="KW-1185">Reference proteome</keyword>
<keyword evidence="3" id="KW-1003">Cell membrane</keyword>
<dbReference type="PROSITE" id="PS50850">
    <property type="entry name" value="MFS"/>
    <property type="match status" value="1"/>
</dbReference>
<dbReference type="PANTHER" id="PTHR23521:SF2">
    <property type="entry name" value="TRANSPORTER MFS SUPERFAMILY"/>
    <property type="match status" value="1"/>
</dbReference>
<dbReference type="Pfam" id="PF07690">
    <property type="entry name" value="MFS_1"/>
    <property type="match status" value="1"/>
</dbReference>
<evidence type="ECO:0000256" key="7">
    <source>
        <dbReference type="SAM" id="Phobius"/>
    </source>
</evidence>
<dbReference type="InterPro" id="IPR036259">
    <property type="entry name" value="MFS_trans_sf"/>
</dbReference>
<comment type="subcellular location">
    <subcellularLocation>
        <location evidence="1">Cell membrane</location>
        <topology evidence="1">Multi-pass membrane protein</topology>
    </subcellularLocation>
</comment>
<feature type="transmembrane region" description="Helical" evidence="7">
    <location>
        <begin position="12"/>
        <end position="38"/>
    </location>
</feature>
<feature type="transmembrane region" description="Helical" evidence="7">
    <location>
        <begin position="330"/>
        <end position="351"/>
    </location>
</feature>
<evidence type="ECO:0000256" key="3">
    <source>
        <dbReference type="ARBA" id="ARBA00022475"/>
    </source>
</evidence>